<evidence type="ECO:0000313" key="2">
    <source>
        <dbReference type="Proteomes" id="UP000830395"/>
    </source>
</evidence>
<evidence type="ECO:0000313" key="1">
    <source>
        <dbReference type="EMBL" id="MCJ8748309.1"/>
    </source>
</evidence>
<accession>A0ACC5ZJW0</accession>
<gene>
    <name evidence="1" type="ORF">PDJAM_G00163320</name>
</gene>
<dbReference type="Proteomes" id="UP000830395">
    <property type="component" value="Chromosome 26"/>
</dbReference>
<reference evidence="1" key="1">
    <citation type="submission" date="2020-02" db="EMBL/GenBank/DDBJ databases">
        <title>Genome sequencing of the panga catfish, Pangasius djambal.</title>
        <authorList>
            <person name="Wen M."/>
            <person name="Zahm M."/>
            <person name="Roques C."/>
            <person name="Cabau C."/>
            <person name="Klopp C."/>
            <person name="Donnadieu C."/>
            <person name="Jouanno E."/>
            <person name="Avarre J.-C."/>
            <person name="Campet M."/>
            <person name="Ha T."/>
            <person name="Dugue R."/>
            <person name="Lampietro C."/>
            <person name="Louis A."/>
            <person name="Herpin A."/>
            <person name="Echchiki A."/>
            <person name="Berthelot C."/>
            <person name="Parey E."/>
            <person name="Roest-Crollius H."/>
            <person name="Braasch I."/>
            <person name="Postlethwait J.H."/>
            <person name="Bobe J."/>
            <person name="Montfort J."/>
            <person name="Bouchez O."/>
            <person name="Begum T."/>
            <person name="Schartl M."/>
            <person name="Gustiano R."/>
            <person name="Guiguen Y."/>
        </authorList>
    </citation>
    <scope>NUCLEOTIDE SEQUENCE</scope>
    <source>
        <strain evidence="1">Pdj_M5554</strain>
    </source>
</reference>
<sequence length="800" mass="85850">MGKYSFGNAGFTKKDVYVTIQAYLTTATPPKCYNPSDPMLNSMAWFYQYIGVFITFITVDDLQRLPTQFWCSAPASAFSNLSQSYAVNITKSLQQQCTDIDPTVSAALAGNVHVLTANTILALGNSITSLSVGQIESSSPSTLLSTLSFLSSVVGWSQSQAMAIVQSLLSAGVFKITSVESLQQLGSLLKGIPSTLFSYISAATLLSALQSQAFLNNTLTTSITTQQTIVNQLTCMYNYIKSDNLTVFTDYPADMLLYYNLSRVQPSVCQAYYSALGEADFSVFSSTLAFRRDILFTNARQCLGVSGLSVNRTQLDVMGHMVCVFNSSYVLNSDPYVLEKLKLCATLTGEQSSAVEKILLSGNTIYGTPASWNQTTLSALGVLPLYLTSNFWAYFTQKEKVDFLRVFVPSLKVRGISRNRISTLITEAGKVSNPGVRSLLRFRRDTACTVGEITQIQASDDSFPFGYDVNQFNACLSVQTLKDNLATITDKAAGSDFQRVILDKLNQAYPAGISDAVLQVLGPASRAASTSDISKWSVTTIDTLSALMRSYDGAWSPEQVRAIVSRYVSGNRTLGSLELNALGGTNLCALSTSLLKTISSISLQLAGALSVSTCSVEQKQALFSIAQLAFSDQTLSKSTKATNTVSANTYQLIQTYLGGADISYVHTLSISNISMDLLTFITLDQNVVDSLTVSEVRGLLGTNLPDLKVYENSTVVHSWVTRQLQSDLNTLGIGLTGGRVTPTATTASANANTNSSANASATTATTTKPTGAGSSISASSGLQKLLLFLGVTMATLQLIH</sequence>
<protein>
    <submittedName>
        <fullName evidence="1">Uncharacterized protein</fullName>
    </submittedName>
</protein>
<keyword evidence="2" id="KW-1185">Reference proteome</keyword>
<proteinExistence type="predicted"/>
<organism evidence="1 2">
    <name type="scientific">Pangasius djambal</name>
    <dbReference type="NCBI Taxonomy" id="1691987"/>
    <lineage>
        <taxon>Eukaryota</taxon>
        <taxon>Metazoa</taxon>
        <taxon>Chordata</taxon>
        <taxon>Craniata</taxon>
        <taxon>Vertebrata</taxon>
        <taxon>Euteleostomi</taxon>
        <taxon>Actinopterygii</taxon>
        <taxon>Neopterygii</taxon>
        <taxon>Teleostei</taxon>
        <taxon>Ostariophysi</taxon>
        <taxon>Siluriformes</taxon>
        <taxon>Pangasiidae</taxon>
        <taxon>Pangasius</taxon>
    </lineage>
</organism>
<dbReference type="EMBL" id="CM041000">
    <property type="protein sequence ID" value="MCJ8748309.1"/>
    <property type="molecule type" value="Genomic_DNA"/>
</dbReference>
<name>A0ACC5ZJW0_9TELE</name>
<comment type="caution">
    <text evidence="1">The sequence shown here is derived from an EMBL/GenBank/DDBJ whole genome shotgun (WGS) entry which is preliminary data.</text>
</comment>